<proteinExistence type="predicted"/>
<dbReference type="EMBL" id="DTHS01000033">
    <property type="protein sequence ID" value="HHR49030.1"/>
    <property type="molecule type" value="Genomic_DNA"/>
</dbReference>
<dbReference type="InterPro" id="IPR026444">
    <property type="entry name" value="Secre_tail"/>
</dbReference>
<accession>A0A7V5Y0N2</accession>
<evidence type="ECO:0000313" key="1">
    <source>
        <dbReference type="EMBL" id="HHR49030.1"/>
    </source>
</evidence>
<organism evidence="1">
    <name type="scientific">candidate division WOR-3 bacterium</name>
    <dbReference type="NCBI Taxonomy" id="2052148"/>
    <lineage>
        <taxon>Bacteria</taxon>
        <taxon>Bacteria division WOR-3</taxon>
    </lineage>
</organism>
<comment type="caution">
    <text evidence="1">The sequence shown here is derived from an EMBL/GenBank/DDBJ whole genome shotgun (WGS) entry which is preliminary data.</text>
</comment>
<gene>
    <name evidence="1" type="ORF">ENV79_05290</name>
</gene>
<dbReference type="AlphaFoldDB" id="A0A7V5Y0N2"/>
<name>A0A7V5Y0N2_UNCW3</name>
<sequence>MMGLMIFLIGFSGPVGSYLGIYQGKWALDTFSIAETIHYFYPSETIEVYFDDGITCESIVKETVYQGNIAYLKKTSYPLTAFTYFLTPFGKRKAKERQEYYDTLFEYGNCLIWTGTFVETIPMRETLYKTPFSINLSWSHGLRGRTYILDLDGEGILNDTLTFLADTSRVINIENVNTPYGLIPNAYKIRTYHLIKIHGSYSNYPWRDTVRFFDINWYKDSLWLAKDSVYQAERFWFNIGIWVLITEVKYIARSYLKDVLSTIGEDFAQKIKIIYLKKPLTFNLKEKGEFLLINNSGQVLLKERKEKIFLDNKKYPKGVYYLKIKSKDKKEVFKLIKY</sequence>
<protein>
    <submittedName>
        <fullName evidence="1">T9SS type A sorting domain-containing protein</fullName>
    </submittedName>
</protein>
<dbReference type="NCBIfam" id="TIGR04183">
    <property type="entry name" value="Por_Secre_tail"/>
    <property type="match status" value="1"/>
</dbReference>
<reference evidence="1" key="1">
    <citation type="journal article" date="2020" name="mSystems">
        <title>Genome- and Community-Level Interaction Insights into Carbon Utilization and Element Cycling Functions of Hydrothermarchaeota in Hydrothermal Sediment.</title>
        <authorList>
            <person name="Zhou Z."/>
            <person name="Liu Y."/>
            <person name="Xu W."/>
            <person name="Pan J."/>
            <person name="Luo Z.H."/>
            <person name="Li M."/>
        </authorList>
    </citation>
    <scope>NUCLEOTIDE SEQUENCE [LARGE SCALE GENOMIC DNA]</scope>
    <source>
        <strain evidence="1">SpSt-791</strain>
    </source>
</reference>